<evidence type="ECO:0000313" key="3">
    <source>
        <dbReference type="Proteomes" id="UP000317318"/>
    </source>
</evidence>
<keyword evidence="1" id="KW-0732">Signal</keyword>
<dbReference type="SUPFAM" id="SSF69318">
    <property type="entry name" value="Integrin alpha N-terminal domain"/>
    <property type="match status" value="1"/>
</dbReference>
<dbReference type="Gene3D" id="2.130.10.130">
    <property type="entry name" value="Integrin alpha, N-terminal"/>
    <property type="match status" value="1"/>
</dbReference>
<dbReference type="AlphaFoldDB" id="A0A517R393"/>
<organism evidence="2 3">
    <name type="scientific">Stratiformator vulcanicus</name>
    <dbReference type="NCBI Taxonomy" id="2527980"/>
    <lineage>
        <taxon>Bacteria</taxon>
        <taxon>Pseudomonadati</taxon>
        <taxon>Planctomycetota</taxon>
        <taxon>Planctomycetia</taxon>
        <taxon>Planctomycetales</taxon>
        <taxon>Planctomycetaceae</taxon>
        <taxon>Stratiformator</taxon>
    </lineage>
</organism>
<accession>A0A517R393</accession>
<dbReference type="InterPro" id="IPR028994">
    <property type="entry name" value="Integrin_alpha_N"/>
</dbReference>
<dbReference type="InterPro" id="IPR013517">
    <property type="entry name" value="FG-GAP"/>
</dbReference>
<gene>
    <name evidence="2" type="ORF">Pan189_27390</name>
</gene>
<reference evidence="2 3" key="1">
    <citation type="submission" date="2019-02" db="EMBL/GenBank/DDBJ databases">
        <title>Deep-cultivation of Planctomycetes and their phenomic and genomic characterization uncovers novel biology.</title>
        <authorList>
            <person name="Wiegand S."/>
            <person name="Jogler M."/>
            <person name="Boedeker C."/>
            <person name="Pinto D."/>
            <person name="Vollmers J."/>
            <person name="Rivas-Marin E."/>
            <person name="Kohn T."/>
            <person name="Peeters S.H."/>
            <person name="Heuer A."/>
            <person name="Rast P."/>
            <person name="Oberbeckmann S."/>
            <person name="Bunk B."/>
            <person name="Jeske O."/>
            <person name="Meyerdierks A."/>
            <person name="Storesund J.E."/>
            <person name="Kallscheuer N."/>
            <person name="Luecker S."/>
            <person name="Lage O.M."/>
            <person name="Pohl T."/>
            <person name="Merkel B.J."/>
            <person name="Hornburger P."/>
            <person name="Mueller R.-W."/>
            <person name="Bruemmer F."/>
            <person name="Labrenz M."/>
            <person name="Spormann A.M."/>
            <person name="Op den Camp H."/>
            <person name="Overmann J."/>
            <person name="Amann R."/>
            <person name="Jetten M.S.M."/>
            <person name="Mascher T."/>
            <person name="Medema M.H."/>
            <person name="Devos D.P."/>
            <person name="Kaster A.-K."/>
            <person name="Ovreas L."/>
            <person name="Rohde M."/>
            <person name="Galperin M.Y."/>
            <person name="Jogler C."/>
        </authorList>
    </citation>
    <scope>NUCLEOTIDE SEQUENCE [LARGE SCALE GENOMIC DNA]</scope>
    <source>
        <strain evidence="2 3">Pan189</strain>
    </source>
</reference>
<sequence>MSVIRGRRLLTGLCCVGIAVVTSVLLEIYFSDEINRITSGLGISPVHVPPKSPLPGEQWSDFAPIGQDPSADLVRVKALEKPVRAMCGACHAYPDASLFHRDKWEFEVAIGYEFFDESSDPDIKKLIAPPFADTVGYYVVKSGGWHDIENATPIDSAAAQHFLPEVVPYPSPGPIVGSVSDVNWYPPSGKQSGYFTVCDMWHGRILRVDVKDRKFHSEIIHLAKHPARLRPIGAEGSEEYLVAELGSFLPANRADAKLYKLSRIGSDSTLTRTNIWATHNRVADAAVGDLNADGNVEIAVAEFGWRTEGRVTLLTCDSVGEQWKNTTIDDRYGASDVRLHDLDDDGRLDLIVLISQEHEVIECYRNLGHLTFQRHQLFSADNPAFGLSGLVVTDFDVDGDLDIVFTNGDMLDSGVPSVHHGVRWLRNDGEFQFSTQLIGKLPGAYRAVVGDLDGDGDLDVAASAYIPLGMKNFVSEAPTLFDLLVWFERQADGTFTRHSVYQSHDLGSADIELGDFDLDGDLDIATGQTLFEPKEPSALPERVLNRGMLTVWWNQLKSAEMNTN</sequence>
<dbReference type="PANTHER" id="PTHR45460:SF2">
    <property type="entry name" value="ALPHA 1,3 GLUCANASE, GH71 FAMILY (EUROFUNG)"/>
    <property type="match status" value="1"/>
</dbReference>
<dbReference type="KEGG" id="svp:Pan189_27390"/>
<name>A0A517R393_9PLAN</name>
<dbReference type="Pfam" id="PF13517">
    <property type="entry name" value="FG-GAP_3"/>
    <property type="match status" value="2"/>
</dbReference>
<dbReference type="EMBL" id="CP036268">
    <property type="protein sequence ID" value="QDT38348.1"/>
    <property type="molecule type" value="Genomic_DNA"/>
</dbReference>
<proteinExistence type="predicted"/>
<evidence type="ECO:0000256" key="1">
    <source>
        <dbReference type="ARBA" id="ARBA00022729"/>
    </source>
</evidence>
<dbReference type="Proteomes" id="UP000317318">
    <property type="component" value="Chromosome"/>
</dbReference>
<evidence type="ECO:0000313" key="2">
    <source>
        <dbReference type="EMBL" id="QDT38348.1"/>
    </source>
</evidence>
<protein>
    <submittedName>
        <fullName evidence="2">FG-GAP repeat protein</fullName>
    </submittedName>
</protein>
<keyword evidence="3" id="KW-1185">Reference proteome</keyword>
<dbReference type="PANTHER" id="PTHR45460">
    <property type="entry name" value="SIMILAR TO CYSTEINE PROTEINASE"/>
    <property type="match status" value="1"/>
</dbReference>